<name>A0A1E3Q4V3_LIPST</name>
<dbReference type="Proteomes" id="UP000094385">
    <property type="component" value="Unassembled WGS sequence"/>
</dbReference>
<keyword evidence="2" id="KW-1185">Reference proteome</keyword>
<sequence>MRLQILTISFRLRSAGWPVVYIASICGRVVHLSCATMSISVDKGCKLRAVDLIMQIERPPFIPLRKTIKPPETR</sequence>
<evidence type="ECO:0000313" key="2">
    <source>
        <dbReference type="Proteomes" id="UP000094385"/>
    </source>
</evidence>
<accession>A0A1E3Q4V3</accession>
<protein>
    <submittedName>
        <fullName evidence="1">Uncharacterized protein</fullName>
    </submittedName>
</protein>
<dbReference type="EMBL" id="KV454295">
    <property type="protein sequence ID" value="ODQ72608.1"/>
    <property type="molecule type" value="Genomic_DNA"/>
</dbReference>
<evidence type="ECO:0000313" key="1">
    <source>
        <dbReference type="EMBL" id="ODQ72608.1"/>
    </source>
</evidence>
<gene>
    <name evidence="1" type="ORF">LIPSTDRAFT_301903</name>
</gene>
<organism evidence="1 2">
    <name type="scientific">Lipomyces starkeyi NRRL Y-11557</name>
    <dbReference type="NCBI Taxonomy" id="675824"/>
    <lineage>
        <taxon>Eukaryota</taxon>
        <taxon>Fungi</taxon>
        <taxon>Dikarya</taxon>
        <taxon>Ascomycota</taxon>
        <taxon>Saccharomycotina</taxon>
        <taxon>Lipomycetes</taxon>
        <taxon>Lipomycetales</taxon>
        <taxon>Lipomycetaceae</taxon>
        <taxon>Lipomyces</taxon>
    </lineage>
</organism>
<dbReference type="AlphaFoldDB" id="A0A1E3Q4V3"/>
<reference evidence="1 2" key="1">
    <citation type="journal article" date="2016" name="Proc. Natl. Acad. Sci. U.S.A.">
        <title>Comparative genomics of biotechnologically important yeasts.</title>
        <authorList>
            <person name="Riley R."/>
            <person name="Haridas S."/>
            <person name="Wolfe K.H."/>
            <person name="Lopes M.R."/>
            <person name="Hittinger C.T."/>
            <person name="Goeker M."/>
            <person name="Salamov A.A."/>
            <person name="Wisecaver J.H."/>
            <person name="Long T.M."/>
            <person name="Calvey C.H."/>
            <person name="Aerts A.L."/>
            <person name="Barry K.W."/>
            <person name="Choi C."/>
            <person name="Clum A."/>
            <person name="Coughlan A.Y."/>
            <person name="Deshpande S."/>
            <person name="Douglass A.P."/>
            <person name="Hanson S.J."/>
            <person name="Klenk H.-P."/>
            <person name="LaButti K.M."/>
            <person name="Lapidus A."/>
            <person name="Lindquist E.A."/>
            <person name="Lipzen A.M."/>
            <person name="Meier-Kolthoff J.P."/>
            <person name="Ohm R.A."/>
            <person name="Otillar R.P."/>
            <person name="Pangilinan J.L."/>
            <person name="Peng Y."/>
            <person name="Rokas A."/>
            <person name="Rosa C.A."/>
            <person name="Scheuner C."/>
            <person name="Sibirny A.A."/>
            <person name="Slot J.C."/>
            <person name="Stielow J.B."/>
            <person name="Sun H."/>
            <person name="Kurtzman C.P."/>
            <person name="Blackwell M."/>
            <person name="Grigoriev I.V."/>
            <person name="Jeffries T.W."/>
        </authorList>
    </citation>
    <scope>NUCLEOTIDE SEQUENCE [LARGE SCALE GENOMIC DNA]</scope>
    <source>
        <strain evidence="1 2">NRRL Y-11557</strain>
    </source>
</reference>
<proteinExistence type="predicted"/>